<reference evidence="1" key="1">
    <citation type="submission" date="2022-02" db="EMBL/GenBank/DDBJ databases">
        <title>The genetically variable rfb locus in Leptospira is a mobile cassette and a molecular signature of serovar identity.</title>
        <authorList>
            <person name="Nieves C."/>
            <person name="Vincent A.T."/>
            <person name="Zarantonelli L."/>
            <person name="Picardeau M."/>
            <person name="Veyrier F.J."/>
            <person name="Buschiazzo A."/>
        </authorList>
    </citation>
    <scope>NUCLEOTIDE SEQUENCE</scope>
    <source>
        <strain evidence="1">IP1512017</strain>
    </source>
</reference>
<dbReference type="EMBL" id="CP091957">
    <property type="protein sequence ID" value="UOG56172.1"/>
    <property type="molecule type" value="Genomic_DNA"/>
</dbReference>
<dbReference type="Proteomes" id="UP000829829">
    <property type="component" value="Chromosome 1"/>
</dbReference>
<name>A0A9Q8REF5_9LEPT</name>
<dbReference type="AlphaFoldDB" id="A0A9Q8REF5"/>
<accession>A0A9Q8REF5</accession>
<evidence type="ECO:0000313" key="1">
    <source>
        <dbReference type="EMBL" id="UOG56172.1"/>
    </source>
</evidence>
<gene>
    <name evidence="1" type="ORF">MAL03_15220</name>
</gene>
<protein>
    <submittedName>
        <fullName evidence="1">Uncharacterized protein</fullName>
    </submittedName>
</protein>
<organism evidence="1 2">
    <name type="scientific">Leptospira noguchii</name>
    <dbReference type="NCBI Taxonomy" id="28182"/>
    <lineage>
        <taxon>Bacteria</taxon>
        <taxon>Pseudomonadati</taxon>
        <taxon>Spirochaetota</taxon>
        <taxon>Spirochaetia</taxon>
        <taxon>Leptospirales</taxon>
        <taxon>Leptospiraceae</taxon>
        <taxon>Leptospira</taxon>
    </lineage>
</organism>
<proteinExistence type="predicted"/>
<evidence type="ECO:0000313" key="2">
    <source>
        <dbReference type="Proteomes" id="UP000829829"/>
    </source>
</evidence>
<sequence>MQTDRLRKKIFLKIASRTQIRSKLKLKFSSMPSIAYRNRRKIKLKKSVGFVFLENPERKEARPLKKIKFISN</sequence>